<keyword evidence="2" id="KW-1185">Reference proteome</keyword>
<dbReference type="GO" id="GO:0016477">
    <property type="term" value="P:cell migration"/>
    <property type="evidence" value="ECO:0007669"/>
    <property type="project" value="TreeGrafter"/>
</dbReference>
<dbReference type="InterPro" id="IPR010431">
    <property type="entry name" value="Fascin"/>
</dbReference>
<sequence length="379" mass="40078">MYDVTGWTSTRSEIKADWTAKMRAYTASSAYARQNGAPVVAVWGFGFDDDNHAFPAAACADVIDWFRSQGCYVIGGVPREWRTGGQGTREGYLDVYHAFDMISPWMVGAIGNAGDSDHCYEYVDAGDQADCDAHDIDYQPCVLPGDVPVPGQRAHGDFMWRQSYNMVRVGAQGIYVSMFDEFNEGNQIAKTAETKASVPADSGFLALDEDGTACSSDYCLRLTADGGRMLKDEIALTAVRPTPPVPGAATGTVVSLKAEVNGAYVTAEDSGAAPLIANRSAIGPWEQFDLVDAGGDTIALRAHANGRSVTAGSAPLIADGTEAGRAQSFRLVRDTDGTVSLLAVAGGRYVTAADAGASALIADRTAIGPWERFTLTTGP</sequence>
<evidence type="ECO:0000313" key="2">
    <source>
        <dbReference type="Proteomes" id="UP000653493"/>
    </source>
</evidence>
<dbReference type="AlphaFoldDB" id="A0A918GW56"/>
<dbReference type="GO" id="GO:0015629">
    <property type="term" value="C:actin cytoskeleton"/>
    <property type="evidence" value="ECO:0007669"/>
    <property type="project" value="TreeGrafter"/>
</dbReference>
<dbReference type="GO" id="GO:0005737">
    <property type="term" value="C:cytoplasm"/>
    <property type="evidence" value="ECO:0007669"/>
    <property type="project" value="TreeGrafter"/>
</dbReference>
<dbReference type="GO" id="GO:0007163">
    <property type="term" value="P:establishment or maintenance of cell polarity"/>
    <property type="evidence" value="ECO:0007669"/>
    <property type="project" value="TreeGrafter"/>
</dbReference>
<accession>A0A918GW56</accession>
<comment type="caution">
    <text evidence="1">The sequence shown here is derived from an EMBL/GenBank/DDBJ whole genome shotgun (WGS) entry which is preliminary data.</text>
</comment>
<gene>
    <name evidence="1" type="ORF">GCM10010238_65720</name>
</gene>
<protein>
    <recommendedName>
        <fullName evidence="3">Ricin B lectin domain-containing protein</fullName>
    </recommendedName>
</protein>
<dbReference type="GO" id="GO:0051015">
    <property type="term" value="F:actin filament binding"/>
    <property type="evidence" value="ECO:0007669"/>
    <property type="project" value="InterPro"/>
</dbReference>
<dbReference type="CDD" id="cd00257">
    <property type="entry name" value="beta-trefoil_FSCN-like"/>
    <property type="match status" value="1"/>
</dbReference>
<dbReference type="PANTHER" id="PTHR10551:SF9">
    <property type="entry name" value="FASCIN-2"/>
    <property type="match status" value="1"/>
</dbReference>
<evidence type="ECO:0008006" key="3">
    <source>
        <dbReference type="Google" id="ProtNLM"/>
    </source>
</evidence>
<proteinExistence type="predicted"/>
<dbReference type="GO" id="GO:0051017">
    <property type="term" value="P:actin filament bundle assembly"/>
    <property type="evidence" value="ECO:0007669"/>
    <property type="project" value="TreeGrafter"/>
</dbReference>
<dbReference type="Proteomes" id="UP000653493">
    <property type="component" value="Unassembled WGS sequence"/>
</dbReference>
<dbReference type="SUPFAM" id="SSF50405">
    <property type="entry name" value="Actin-crosslinking proteins"/>
    <property type="match status" value="1"/>
</dbReference>
<name>A0A918GW56_STRGD</name>
<reference evidence="1" key="1">
    <citation type="journal article" date="2014" name="Int. J. Syst. Evol. Microbiol.">
        <title>Complete genome sequence of Corynebacterium casei LMG S-19264T (=DSM 44701T), isolated from a smear-ripened cheese.</title>
        <authorList>
            <consortium name="US DOE Joint Genome Institute (JGI-PGF)"/>
            <person name="Walter F."/>
            <person name="Albersmeier A."/>
            <person name="Kalinowski J."/>
            <person name="Ruckert C."/>
        </authorList>
    </citation>
    <scope>NUCLEOTIDE SEQUENCE</scope>
    <source>
        <strain evidence="1">JCM 4234</strain>
    </source>
</reference>
<organism evidence="1 2">
    <name type="scientific">Streptomyces griseoviridis</name>
    <dbReference type="NCBI Taxonomy" id="45398"/>
    <lineage>
        <taxon>Bacteria</taxon>
        <taxon>Bacillati</taxon>
        <taxon>Actinomycetota</taxon>
        <taxon>Actinomycetes</taxon>
        <taxon>Kitasatosporales</taxon>
        <taxon>Streptomycetaceae</taxon>
        <taxon>Streptomyces</taxon>
    </lineage>
</organism>
<dbReference type="InterPro" id="IPR008999">
    <property type="entry name" value="Actin-crosslinking"/>
</dbReference>
<dbReference type="Gene3D" id="2.80.10.50">
    <property type="match status" value="1"/>
</dbReference>
<dbReference type="EMBL" id="BMSL01000035">
    <property type="protein sequence ID" value="GGS67803.1"/>
    <property type="molecule type" value="Genomic_DNA"/>
</dbReference>
<dbReference type="PANTHER" id="PTHR10551">
    <property type="entry name" value="FASCIN"/>
    <property type="match status" value="1"/>
</dbReference>
<evidence type="ECO:0000313" key="1">
    <source>
        <dbReference type="EMBL" id="GGS67803.1"/>
    </source>
</evidence>
<reference evidence="1" key="2">
    <citation type="submission" date="2020-09" db="EMBL/GenBank/DDBJ databases">
        <authorList>
            <person name="Sun Q."/>
            <person name="Ohkuma M."/>
        </authorList>
    </citation>
    <scope>NUCLEOTIDE SEQUENCE</scope>
    <source>
        <strain evidence="1">JCM 4234</strain>
    </source>
</reference>
<dbReference type="Gene3D" id="3.20.20.80">
    <property type="entry name" value="Glycosidases"/>
    <property type="match status" value="1"/>
</dbReference>